<dbReference type="Proteomes" id="UP000054217">
    <property type="component" value="Unassembled WGS sequence"/>
</dbReference>
<dbReference type="Pfam" id="PF20231">
    <property type="entry name" value="DUF6589"/>
    <property type="match status" value="1"/>
</dbReference>
<keyword evidence="3" id="KW-1185">Reference proteome</keyword>
<dbReference type="STRING" id="870435.A0A0C3ISZ4"/>
<accession>A0A0C3ISZ4</accession>
<reference evidence="2 3" key="1">
    <citation type="submission" date="2014-04" db="EMBL/GenBank/DDBJ databases">
        <authorList>
            <consortium name="DOE Joint Genome Institute"/>
            <person name="Kuo A."/>
            <person name="Kohler A."/>
            <person name="Costa M.D."/>
            <person name="Nagy L.G."/>
            <person name="Floudas D."/>
            <person name="Copeland A."/>
            <person name="Barry K.W."/>
            <person name="Cichocki N."/>
            <person name="Veneault-Fourrey C."/>
            <person name="LaButti K."/>
            <person name="Lindquist E.A."/>
            <person name="Lipzen A."/>
            <person name="Lundell T."/>
            <person name="Morin E."/>
            <person name="Murat C."/>
            <person name="Sun H."/>
            <person name="Tunlid A."/>
            <person name="Henrissat B."/>
            <person name="Grigoriev I.V."/>
            <person name="Hibbett D.S."/>
            <person name="Martin F."/>
            <person name="Nordberg H.P."/>
            <person name="Cantor M.N."/>
            <person name="Hua S.X."/>
        </authorList>
    </citation>
    <scope>NUCLEOTIDE SEQUENCE [LARGE SCALE GENOMIC DNA]</scope>
    <source>
        <strain evidence="2 3">Marx 270</strain>
    </source>
</reference>
<dbReference type="InParanoid" id="A0A0C3ISZ4"/>
<evidence type="ECO:0000259" key="1">
    <source>
        <dbReference type="Pfam" id="PF20231"/>
    </source>
</evidence>
<evidence type="ECO:0000313" key="2">
    <source>
        <dbReference type="EMBL" id="KIO00028.1"/>
    </source>
</evidence>
<feature type="domain" description="DUF6589" evidence="1">
    <location>
        <begin position="1"/>
        <end position="95"/>
    </location>
</feature>
<name>A0A0C3ISZ4_PISTI</name>
<gene>
    <name evidence="2" type="ORF">M404DRAFT_153560</name>
</gene>
<protein>
    <recommendedName>
        <fullName evidence="1">DUF6589 domain-containing protein</fullName>
    </recommendedName>
</protein>
<dbReference type="EMBL" id="KN831999">
    <property type="protein sequence ID" value="KIO00028.1"/>
    <property type="molecule type" value="Genomic_DNA"/>
</dbReference>
<sequence>MTNFLYNIHFVYPLGLRHAIHYHILVNPTGRPMKWRAVDWCVKLNNLFTKVKNGGKGSNCSVERIILESPLVQVYRNLQGLVQQNFSHMHLTTSHAAPDMRKTFAKIQERLVLNSPHVVCLGRKTRHQVEDLYDKGREMMENAMRGEVLVENEGDAGDIFEEFEGSALDDIMVELL</sequence>
<dbReference type="InterPro" id="IPR046496">
    <property type="entry name" value="DUF6589"/>
</dbReference>
<dbReference type="AlphaFoldDB" id="A0A0C3ISZ4"/>
<evidence type="ECO:0000313" key="3">
    <source>
        <dbReference type="Proteomes" id="UP000054217"/>
    </source>
</evidence>
<proteinExistence type="predicted"/>
<dbReference type="OrthoDB" id="4743193at2759"/>
<dbReference type="HOGENOM" id="CLU_142942_0_0_1"/>
<reference evidence="3" key="2">
    <citation type="submission" date="2015-01" db="EMBL/GenBank/DDBJ databases">
        <title>Evolutionary Origins and Diversification of the Mycorrhizal Mutualists.</title>
        <authorList>
            <consortium name="DOE Joint Genome Institute"/>
            <consortium name="Mycorrhizal Genomics Consortium"/>
            <person name="Kohler A."/>
            <person name="Kuo A."/>
            <person name="Nagy L.G."/>
            <person name="Floudas D."/>
            <person name="Copeland A."/>
            <person name="Barry K.W."/>
            <person name="Cichocki N."/>
            <person name="Veneault-Fourrey C."/>
            <person name="LaButti K."/>
            <person name="Lindquist E.A."/>
            <person name="Lipzen A."/>
            <person name="Lundell T."/>
            <person name="Morin E."/>
            <person name="Murat C."/>
            <person name="Riley R."/>
            <person name="Ohm R."/>
            <person name="Sun H."/>
            <person name="Tunlid A."/>
            <person name="Henrissat B."/>
            <person name="Grigoriev I.V."/>
            <person name="Hibbett D.S."/>
            <person name="Martin F."/>
        </authorList>
    </citation>
    <scope>NUCLEOTIDE SEQUENCE [LARGE SCALE GENOMIC DNA]</scope>
    <source>
        <strain evidence="3">Marx 270</strain>
    </source>
</reference>
<organism evidence="2 3">
    <name type="scientific">Pisolithus tinctorius Marx 270</name>
    <dbReference type="NCBI Taxonomy" id="870435"/>
    <lineage>
        <taxon>Eukaryota</taxon>
        <taxon>Fungi</taxon>
        <taxon>Dikarya</taxon>
        <taxon>Basidiomycota</taxon>
        <taxon>Agaricomycotina</taxon>
        <taxon>Agaricomycetes</taxon>
        <taxon>Agaricomycetidae</taxon>
        <taxon>Boletales</taxon>
        <taxon>Sclerodermatineae</taxon>
        <taxon>Pisolithaceae</taxon>
        <taxon>Pisolithus</taxon>
    </lineage>
</organism>